<proteinExistence type="predicted"/>
<keyword evidence="2" id="KW-1185">Reference proteome</keyword>
<protein>
    <submittedName>
        <fullName evidence="1">Uncharacterized protein</fullName>
    </submittedName>
</protein>
<organism evidence="1 2">
    <name type="scientific">Brevundimonas faecalis</name>
    <dbReference type="NCBI Taxonomy" id="947378"/>
    <lineage>
        <taxon>Bacteria</taxon>
        <taxon>Pseudomonadati</taxon>
        <taxon>Pseudomonadota</taxon>
        <taxon>Alphaproteobacteria</taxon>
        <taxon>Caulobacterales</taxon>
        <taxon>Caulobacteraceae</taxon>
        <taxon>Brevundimonas</taxon>
    </lineage>
</organism>
<evidence type="ECO:0000313" key="2">
    <source>
        <dbReference type="Proteomes" id="UP001549313"/>
    </source>
</evidence>
<gene>
    <name evidence="1" type="ORF">ABIE19_001131</name>
</gene>
<reference evidence="1 2" key="1">
    <citation type="submission" date="2024-06" db="EMBL/GenBank/DDBJ databases">
        <title>Sorghum-associated microbial communities from plants grown in Nebraska, USA.</title>
        <authorList>
            <person name="Schachtman D."/>
        </authorList>
    </citation>
    <scope>NUCLEOTIDE SEQUENCE [LARGE SCALE GENOMIC DNA]</scope>
    <source>
        <strain evidence="1 2">2814</strain>
    </source>
</reference>
<name>A0ABV2R9H4_9CAUL</name>
<sequence>MTRYLDRIIEPDLDSEVPDEEVWDNPGRLTADDCFEQLGRDWRRPFHSRDQETEE</sequence>
<accession>A0ABV2R9H4</accession>
<comment type="caution">
    <text evidence="1">The sequence shown here is derived from an EMBL/GenBank/DDBJ whole genome shotgun (WGS) entry which is preliminary data.</text>
</comment>
<evidence type="ECO:0000313" key="1">
    <source>
        <dbReference type="EMBL" id="MET4683222.1"/>
    </source>
</evidence>
<dbReference type="RefSeq" id="WP_354088151.1">
    <property type="nucleotide sequence ID" value="NZ_JBEPTF010000001.1"/>
</dbReference>
<dbReference type="Proteomes" id="UP001549313">
    <property type="component" value="Unassembled WGS sequence"/>
</dbReference>
<dbReference type="EMBL" id="JBEPTF010000001">
    <property type="protein sequence ID" value="MET4683222.1"/>
    <property type="molecule type" value="Genomic_DNA"/>
</dbReference>